<dbReference type="GO" id="GO:0005737">
    <property type="term" value="C:cytoplasm"/>
    <property type="evidence" value="ECO:0007669"/>
    <property type="project" value="UniProtKB-SubCell"/>
</dbReference>
<feature type="binding site" evidence="8">
    <location>
        <position position="226"/>
    </location>
    <ligand>
        <name>Mg(2+)</name>
        <dbReference type="ChEBI" id="CHEBI:18420"/>
        <label>1</label>
    </ligand>
</feature>
<feature type="binding site" evidence="8">
    <location>
        <position position="275"/>
    </location>
    <ligand>
        <name>Mg(2+)</name>
        <dbReference type="ChEBI" id="CHEBI:18420"/>
        <label>1</label>
    </ligand>
</feature>
<evidence type="ECO:0000259" key="15">
    <source>
        <dbReference type="PROSITE" id="PS51987"/>
    </source>
</evidence>
<gene>
    <name evidence="16" type="ORF">EDC46_1218</name>
</gene>
<feature type="binding site" evidence="8">
    <location>
        <position position="135"/>
    </location>
    <ligand>
        <name>Mg(2+)</name>
        <dbReference type="ChEBI" id="CHEBI:18420"/>
        <label>2</label>
    </ligand>
</feature>
<feature type="binding site" evidence="6">
    <location>
        <position position="365"/>
    </location>
    <ligand>
        <name>L-glutamate</name>
        <dbReference type="ChEBI" id="CHEBI:29985"/>
    </ligand>
</feature>
<evidence type="ECO:0000256" key="12">
    <source>
        <dbReference type="RuleBase" id="RU000387"/>
    </source>
</evidence>
<keyword evidence="7 13" id="KW-0547">Nucleotide-binding</keyword>
<proteinExistence type="inferred from homology"/>
<feature type="binding site" evidence="6">
    <location>
        <position position="327"/>
    </location>
    <ligand>
        <name>L-glutamate</name>
        <dbReference type="ChEBI" id="CHEBI:29985"/>
    </ligand>
</feature>
<dbReference type="PROSITE" id="PS51986">
    <property type="entry name" value="GS_BETA_GRASP"/>
    <property type="match status" value="1"/>
</dbReference>
<comment type="cofactor">
    <cofactor evidence="8">
        <name>Mg(2+)</name>
        <dbReference type="ChEBI" id="CHEBI:18420"/>
    </cofactor>
    <text evidence="8">Binds 2 Mg(2+) ions per subunit.</text>
</comment>
<dbReference type="GO" id="GO:0016020">
    <property type="term" value="C:membrane"/>
    <property type="evidence" value="ECO:0007669"/>
    <property type="project" value="TreeGrafter"/>
</dbReference>
<evidence type="ECO:0000313" key="16">
    <source>
        <dbReference type="EMBL" id="RPE83525.1"/>
    </source>
</evidence>
<evidence type="ECO:0000256" key="7">
    <source>
        <dbReference type="PIRSR" id="PIRSR604809-2"/>
    </source>
</evidence>
<dbReference type="Proteomes" id="UP000281691">
    <property type="component" value="Unassembled WGS sequence"/>
</dbReference>
<dbReference type="OrthoDB" id="9807095at2"/>
<dbReference type="InterPro" id="IPR004809">
    <property type="entry name" value="Gln_synth_I"/>
</dbReference>
<evidence type="ECO:0000256" key="9">
    <source>
        <dbReference type="PIRSR" id="PIRSR604809-50"/>
    </source>
</evidence>
<feature type="binding site" evidence="6">
    <location>
        <position position="345"/>
    </location>
    <ligand>
        <name>L-glutamate</name>
        <dbReference type="ChEBI" id="CHEBI:29985"/>
    </ligand>
</feature>
<evidence type="ECO:0000256" key="8">
    <source>
        <dbReference type="PIRSR" id="PIRSR604809-3"/>
    </source>
</evidence>
<dbReference type="InterPro" id="IPR014746">
    <property type="entry name" value="Gln_synth/guanido_kin_cat_dom"/>
</dbReference>
<comment type="catalytic activity">
    <reaction evidence="5 13">
        <text>L-glutamate + NH4(+) + ATP = L-glutamine + ADP + phosphate + H(+)</text>
        <dbReference type="Rhea" id="RHEA:16169"/>
        <dbReference type="ChEBI" id="CHEBI:15378"/>
        <dbReference type="ChEBI" id="CHEBI:28938"/>
        <dbReference type="ChEBI" id="CHEBI:29985"/>
        <dbReference type="ChEBI" id="CHEBI:30616"/>
        <dbReference type="ChEBI" id="CHEBI:43474"/>
        <dbReference type="ChEBI" id="CHEBI:58359"/>
        <dbReference type="ChEBI" id="CHEBI:456216"/>
        <dbReference type="EC" id="6.3.1.2"/>
    </reaction>
</comment>
<feature type="binding site" evidence="8">
    <location>
        <position position="137"/>
    </location>
    <ligand>
        <name>Mg(2+)</name>
        <dbReference type="ChEBI" id="CHEBI:18420"/>
        <label>1</label>
    </ligand>
</feature>
<evidence type="ECO:0000256" key="13">
    <source>
        <dbReference type="RuleBase" id="RU004356"/>
    </source>
</evidence>
<feature type="domain" description="GS catalytic" evidence="15">
    <location>
        <begin position="110"/>
        <end position="473"/>
    </location>
</feature>
<dbReference type="EMBL" id="RKQP01000003">
    <property type="protein sequence ID" value="RPE83525.1"/>
    <property type="molecule type" value="Genomic_DNA"/>
</dbReference>
<organism evidence="16 17">
    <name type="scientific">Vespertiliibacter pulmonis</name>
    <dbReference type="NCBI Taxonomy" id="1443036"/>
    <lineage>
        <taxon>Bacteria</taxon>
        <taxon>Pseudomonadati</taxon>
        <taxon>Pseudomonadota</taxon>
        <taxon>Gammaproteobacteria</taxon>
        <taxon>Pasteurellales</taxon>
        <taxon>Pasteurellaceae</taxon>
        <taxon>Vespertiliibacter</taxon>
    </lineage>
</organism>
<feature type="binding site" evidence="8">
    <location>
        <position position="363"/>
    </location>
    <ligand>
        <name>Mg(2+)</name>
        <dbReference type="ChEBI" id="CHEBI:18420"/>
        <label>1</label>
    </ligand>
</feature>
<keyword evidence="7 13" id="KW-0067">ATP-binding</keyword>
<evidence type="ECO:0000256" key="2">
    <source>
        <dbReference type="ARBA" id="ARBA00009897"/>
    </source>
</evidence>
<dbReference type="Pfam" id="PF00120">
    <property type="entry name" value="Gln-synt_C"/>
    <property type="match status" value="1"/>
</dbReference>
<dbReference type="FunFam" id="3.10.20.70:FF:000001">
    <property type="entry name" value="Glutamine synthetase"/>
    <property type="match status" value="1"/>
</dbReference>
<dbReference type="SUPFAM" id="SSF54368">
    <property type="entry name" value="Glutamine synthetase, N-terminal domain"/>
    <property type="match status" value="1"/>
</dbReference>
<feature type="binding site" evidence="7">
    <location>
        <position position="345"/>
    </location>
    <ligand>
        <name>ATP</name>
        <dbReference type="ChEBI" id="CHEBI:30616"/>
    </ligand>
</feature>
<dbReference type="GO" id="GO:0006542">
    <property type="term" value="P:glutamine biosynthetic process"/>
    <property type="evidence" value="ECO:0007669"/>
    <property type="project" value="InterPro"/>
</dbReference>
<dbReference type="PANTHER" id="PTHR43407:SF2">
    <property type="entry name" value="GLUTAMINE SYNTHETASE"/>
    <property type="match status" value="1"/>
</dbReference>
<name>A0A3N4VQD6_9PAST</name>
<evidence type="ECO:0000259" key="14">
    <source>
        <dbReference type="PROSITE" id="PS51986"/>
    </source>
</evidence>
<feature type="binding site" evidence="8">
    <location>
        <position position="218"/>
    </location>
    <ligand>
        <name>Mg(2+)</name>
        <dbReference type="ChEBI" id="CHEBI:18420"/>
        <label>1</label>
    </ligand>
</feature>
<keyword evidence="13" id="KW-0436">Ligase</keyword>
<comment type="subcellular location">
    <subcellularLocation>
        <location evidence="1 12">Cytoplasm</location>
    </subcellularLocation>
</comment>
<dbReference type="FunFam" id="3.30.590.10:FF:000001">
    <property type="entry name" value="Glutamine synthetase"/>
    <property type="match status" value="1"/>
</dbReference>
<evidence type="ECO:0000256" key="6">
    <source>
        <dbReference type="PIRSR" id="PIRSR604809-1"/>
    </source>
</evidence>
<evidence type="ECO:0000313" key="17">
    <source>
        <dbReference type="Proteomes" id="UP000281691"/>
    </source>
</evidence>
<evidence type="ECO:0000256" key="3">
    <source>
        <dbReference type="ARBA" id="ARBA00012937"/>
    </source>
</evidence>
<evidence type="ECO:0000256" key="10">
    <source>
        <dbReference type="PROSITE-ProRule" id="PRU01330"/>
    </source>
</evidence>
<dbReference type="SUPFAM" id="SSF55931">
    <property type="entry name" value="Glutamine synthetase/guanido kinase"/>
    <property type="match status" value="1"/>
</dbReference>
<feature type="binding site" evidence="7">
    <location>
        <position position="213"/>
    </location>
    <ligand>
        <name>ATP</name>
        <dbReference type="ChEBI" id="CHEBI:30616"/>
    </ligand>
</feature>
<comment type="similarity">
    <text evidence="2 10 11">Belongs to the glutamine synthetase family.</text>
</comment>
<sequence length="473" mass="52401">MLNAIENVAKLIKENEIKFVLLKFTDIKGKEHGVSLPTSLIEDELEELFEEGKMFDGSSVEGWRTINKADMLLMPIAETAVVDPFATIPTLIIRCSIYDPNTMQSYDRDPRSIAIRAENYLKSTGIADTVFFGPEPEFFLFDDVRFGVGMNGNSYEIDDIEGAWNSQTRYDNGNKGYRPLTKGGYCAVAPNDTAQDIRSEMCLILEELGLVVEAHHHEVATAGQNEIACRFNSLTLKADETQIYKYVVQNVALAHGKTACFMPKPITGDNGSGMHCNMSLSKDGKNVFMGDKYAGLSETALYYIGGIIKHAKALNAFTNPSTNSYKRLVPGFEAPVLLAYSASNRSASIRIPAVTNPKAIRVEARFPDPLANPYLAFSALLMAGLDGVLNKIHPGDAMDKNLYDLPPEELQEIPAVASSLDEALNSLSQDYAFLLQGNVFSKSFIEAYIGMRRKEVERLNMTPHPVEFEMYYS</sequence>
<dbReference type="InterPro" id="IPR036651">
    <property type="entry name" value="Gln_synt_N_sf"/>
</dbReference>
<dbReference type="PROSITE" id="PS00181">
    <property type="entry name" value="GLNA_ATP"/>
    <property type="match status" value="1"/>
</dbReference>
<feature type="domain" description="GS beta-grasp" evidence="14">
    <location>
        <begin position="15"/>
        <end position="102"/>
    </location>
</feature>
<evidence type="ECO:0000256" key="5">
    <source>
        <dbReference type="ARBA" id="ARBA00049436"/>
    </source>
</evidence>
<feature type="modified residue" description="O-AMP-tyrosine" evidence="9">
    <location>
        <position position="403"/>
    </location>
</feature>
<keyword evidence="9" id="KW-0597">Phosphoprotein</keyword>
<feature type="binding site" evidence="6">
    <location>
        <begin position="270"/>
        <end position="271"/>
    </location>
    <ligand>
        <name>L-glutamate</name>
        <dbReference type="ChEBI" id="CHEBI:29985"/>
    </ligand>
</feature>
<evidence type="ECO:0000256" key="1">
    <source>
        <dbReference type="ARBA" id="ARBA00004496"/>
    </source>
</evidence>
<dbReference type="GO" id="GO:0046872">
    <property type="term" value="F:metal ion binding"/>
    <property type="evidence" value="ECO:0007669"/>
    <property type="project" value="UniProtKB-KW"/>
</dbReference>
<dbReference type="NCBIfam" id="TIGR00653">
    <property type="entry name" value="GlnA"/>
    <property type="match status" value="1"/>
</dbReference>
<dbReference type="InterPro" id="IPR008147">
    <property type="entry name" value="Gln_synt_N"/>
</dbReference>
<dbReference type="InterPro" id="IPR027303">
    <property type="entry name" value="Gln_synth_gly_rich_site"/>
</dbReference>
<dbReference type="SMART" id="SM01230">
    <property type="entry name" value="Gln-synt_C"/>
    <property type="match status" value="1"/>
</dbReference>
<dbReference type="EC" id="6.3.1.2" evidence="3 13"/>
<keyword evidence="17" id="KW-1185">Reference proteome</keyword>
<dbReference type="InterPro" id="IPR027302">
    <property type="entry name" value="Gln_synth_N_conserv_site"/>
</dbReference>
<dbReference type="InterPro" id="IPR001637">
    <property type="entry name" value="Gln_synth_I_adenylation_site"/>
</dbReference>
<feature type="binding site" evidence="7">
    <location>
        <position position="358"/>
    </location>
    <ligand>
        <name>ATP</name>
        <dbReference type="ChEBI" id="CHEBI:30616"/>
    </ligand>
</feature>
<dbReference type="PROSITE" id="PS00180">
    <property type="entry name" value="GLNA_1"/>
    <property type="match status" value="1"/>
</dbReference>
<dbReference type="PROSITE" id="PS00182">
    <property type="entry name" value="GLNA_ADENYLATION"/>
    <property type="match status" value="1"/>
</dbReference>
<feature type="binding site" evidence="6">
    <location>
        <position position="333"/>
    </location>
    <ligand>
        <name>L-glutamate</name>
        <dbReference type="ChEBI" id="CHEBI:29985"/>
    </ligand>
</feature>
<dbReference type="Pfam" id="PF03951">
    <property type="entry name" value="Gln-synt_N"/>
    <property type="match status" value="1"/>
</dbReference>
<accession>A0A3N4VQD6</accession>
<reference evidence="16 17" key="1">
    <citation type="submission" date="2018-11" db="EMBL/GenBank/DDBJ databases">
        <title>Genomic Encyclopedia of Type Strains, Phase IV (KMG-IV): sequencing the most valuable type-strain genomes for metagenomic binning, comparative biology and taxonomic classification.</title>
        <authorList>
            <person name="Goeker M."/>
        </authorList>
    </citation>
    <scope>NUCLEOTIDE SEQUENCE [LARGE SCALE GENOMIC DNA]</scope>
    <source>
        <strain evidence="16 17">DSM 27238</strain>
    </source>
</reference>
<dbReference type="AlphaFoldDB" id="A0A3N4VQD6"/>
<keyword evidence="8" id="KW-0479">Metal-binding</keyword>
<comment type="caution">
    <text evidence="16">The sequence shown here is derived from an EMBL/GenBank/DDBJ whole genome shotgun (WGS) entry which is preliminary data.</text>
</comment>
<dbReference type="Gene3D" id="3.10.20.70">
    <property type="entry name" value="Glutamine synthetase, N-terminal domain"/>
    <property type="match status" value="1"/>
</dbReference>
<dbReference type="Gene3D" id="3.30.590.10">
    <property type="entry name" value="Glutamine synthetase/guanido kinase, catalytic domain"/>
    <property type="match status" value="1"/>
</dbReference>
<dbReference type="GO" id="GO:0004356">
    <property type="term" value="F:glutamine synthetase activity"/>
    <property type="evidence" value="ECO:0007669"/>
    <property type="project" value="UniProtKB-EC"/>
</dbReference>
<evidence type="ECO:0000256" key="4">
    <source>
        <dbReference type="ARBA" id="ARBA00021364"/>
    </source>
</evidence>
<dbReference type="PROSITE" id="PS51987">
    <property type="entry name" value="GS_CATALYTIC"/>
    <property type="match status" value="1"/>
</dbReference>
<dbReference type="GO" id="GO:0019740">
    <property type="term" value="P:nitrogen utilization"/>
    <property type="evidence" value="ECO:0007669"/>
    <property type="project" value="TreeGrafter"/>
</dbReference>
<keyword evidence="8" id="KW-0460">Magnesium</keyword>
<evidence type="ECO:0000256" key="11">
    <source>
        <dbReference type="RuleBase" id="RU000384"/>
    </source>
</evidence>
<dbReference type="RefSeq" id="WP_124211381.1">
    <property type="nucleotide sequence ID" value="NZ_CP016615.1"/>
</dbReference>
<dbReference type="PANTHER" id="PTHR43407">
    <property type="entry name" value="GLUTAMINE SYNTHETASE"/>
    <property type="match status" value="1"/>
</dbReference>
<protein>
    <recommendedName>
        <fullName evidence="4 13">Glutamine synthetase</fullName>
        <ecNumber evidence="3 13">6.3.1.2</ecNumber>
    </recommendedName>
</protein>
<dbReference type="InterPro" id="IPR008146">
    <property type="entry name" value="Gln_synth_cat_dom"/>
</dbReference>
<dbReference type="GO" id="GO:0005524">
    <property type="term" value="F:ATP binding"/>
    <property type="evidence" value="ECO:0007669"/>
    <property type="project" value="UniProtKB-KW"/>
</dbReference>
<keyword evidence="12" id="KW-0963">Cytoplasm</keyword>
<comment type="subunit">
    <text evidence="12">Oligomer of 12 subunits arranged in the form of two hexagons.</text>
</comment>